<evidence type="ECO:0000256" key="3">
    <source>
        <dbReference type="ARBA" id="ARBA00023186"/>
    </source>
</evidence>
<dbReference type="Pfam" id="PF01774">
    <property type="entry name" value="UreD"/>
    <property type="match status" value="1"/>
</dbReference>
<organism evidence="6 7">
    <name type="scientific">Neptuniibacter pectenicola</name>
    <dbReference type="NCBI Taxonomy" id="1806669"/>
    <lineage>
        <taxon>Bacteria</taxon>
        <taxon>Pseudomonadati</taxon>
        <taxon>Pseudomonadota</taxon>
        <taxon>Gammaproteobacteria</taxon>
        <taxon>Oceanospirillales</taxon>
        <taxon>Oceanospirillaceae</taxon>
        <taxon>Neptuniibacter</taxon>
    </lineage>
</organism>
<keyword evidence="3 4" id="KW-0143">Chaperone</keyword>
<comment type="subunit">
    <text evidence="4">UreD, UreF and UreG form a complex that acts as a GTP-hydrolysis-dependent molecular chaperone, activating the urease apoprotein by helping to assemble the nickel containing metallocenter of UreC. The UreE protein probably delivers the nickel.</text>
</comment>
<proteinExistence type="inferred from homology"/>
<keyword evidence="4" id="KW-0963">Cytoplasm</keyword>
<accession>A0ABU9TVV2</accession>
<dbReference type="RefSeq" id="WP_067987806.1">
    <property type="nucleotide sequence ID" value="NZ_JBBMRA010000020.1"/>
</dbReference>
<evidence type="ECO:0000313" key="7">
    <source>
        <dbReference type="Proteomes" id="UP001449225"/>
    </source>
</evidence>
<protein>
    <recommendedName>
        <fullName evidence="4">Urease accessory protein UreD</fullName>
    </recommendedName>
</protein>
<evidence type="ECO:0000256" key="2">
    <source>
        <dbReference type="ARBA" id="ARBA00022988"/>
    </source>
</evidence>
<gene>
    <name evidence="4" type="primary">ureD</name>
    <name evidence="6" type="ORF">WNY58_15710</name>
</gene>
<evidence type="ECO:0000313" key="6">
    <source>
        <dbReference type="EMBL" id="MEM5537832.1"/>
    </source>
</evidence>
<keyword evidence="2 4" id="KW-0996">Nickel insertion</keyword>
<comment type="similarity">
    <text evidence="1 4">Belongs to the UreD family.</text>
</comment>
<comment type="caution">
    <text evidence="6">The sequence shown here is derived from an EMBL/GenBank/DDBJ whole genome shotgun (WGS) entry which is preliminary data.</text>
</comment>
<sequence length="314" mass="34864">MNNWVTPARGEGADKPSDPLGLPEKTEQSKWKAELSLGLAHTKRGSVLNACRHQGPLYVQKAFYPEGRDLAHLYLLHPPGGMVSGDDLRINVTMAQAARALITTPGAGRVYKARADKTLQTQHIQLRLEPNSSVEWLPLENIIYPGAHTRLHTDIHLDVGSTFIGWEISCFGLHASQQPFDQGQIEQRLQVFSQGRLKIREALSLNPEQHNFMQSRAGLAGHSVNGLLIAGPLSKTHDTDTLLSALQAQCEALNQTDSQSQKALSAVSINDEFIQLRYLGDCSEQARLLFIRCWTLLRPALIQREACEPRIWAT</sequence>
<evidence type="ECO:0000256" key="1">
    <source>
        <dbReference type="ARBA" id="ARBA00007177"/>
    </source>
</evidence>
<dbReference type="PANTHER" id="PTHR33643">
    <property type="entry name" value="UREASE ACCESSORY PROTEIN D"/>
    <property type="match status" value="1"/>
</dbReference>
<feature type="region of interest" description="Disordered" evidence="5">
    <location>
        <begin position="1"/>
        <end position="26"/>
    </location>
</feature>
<reference evidence="6 7" key="1">
    <citation type="submission" date="2024-03" db="EMBL/GenBank/DDBJ databases">
        <title>Community enrichment and isolation of bacterial strains for fucoidan degradation.</title>
        <authorList>
            <person name="Sichert A."/>
        </authorList>
    </citation>
    <scope>NUCLEOTIDE SEQUENCE [LARGE SCALE GENOMIC DNA]</scope>
    <source>
        <strain evidence="6 7">AS76</strain>
    </source>
</reference>
<evidence type="ECO:0000256" key="4">
    <source>
        <dbReference type="HAMAP-Rule" id="MF_01384"/>
    </source>
</evidence>
<keyword evidence="7" id="KW-1185">Reference proteome</keyword>
<dbReference type="HAMAP" id="MF_01384">
    <property type="entry name" value="UreD"/>
    <property type="match status" value="1"/>
</dbReference>
<dbReference type="Proteomes" id="UP001449225">
    <property type="component" value="Unassembled WGS sequence"/>
</dbReference>
<evidence type="ECO:0000256" key="5">
    <source>
        <dbReference type="SAM" id="MobiDB-lite"/>
    </source>
</evidence>
<name>A0ABU9TVV2_9GAMM</name>
<dbReference type="EMBL" id="JBBMRA010000020">
    <property type="protein sequence ID" value="MEM5537832.1"/>
    <property type="molecule type" value="Genomic_DNA"/>
</dbReference>
<dbReference type="InterPro" id="IPR002669">
    <property type="entry name" value="UreD"/>
</dbReference>
<comment type="function">
    <text evidence="4">Required for maturation of urease via the functional incorporation of the urease nickel metallocenter.</text>
</comment>
<comment type="subcellular location">
    <subcellularLocation>
        <location evidence="4">Cytoplasm</location>
    </subcellularLocation>
</comment>
<dbReference type="PANTHER" id="PTHR33643:SF1">
    <property type="entry name" value="UREASE ACCESSORY PROTEIN D"/>
    <property type="match status" value="1"/>
</dbReference>